<feature type="transmembrane region" description="Helical" evidence="1">
    <location>
        <begin position="150"/>
        <end position="174"/>
    </location>
</feature>
<dbReference type="PANTHER" id="PTHR34989:SF1">
    <property type="entry name" value="PROTEIN HDED"/>
    <property type="match status" value="1"/>
</dbReference>
<dbReference type="InterPro" id="IPR005325">
    <property type="entry name" value="DUF308_memb"/>
</dbReference>
<proteinExistence type="predicted"/>
<dbReference type="Proteomes" id="UP000886725">
    <property type="component" value="Unassembled WGS sequence"/>
</dbReference>
<feature type="transmembrane region" description="Helical" evidence="1">
    <location>
        <begin position="12"/>
        <end position="31"/>
    </location>
</feature>
<dbReference type="InterPro" id="IPR052712">
    <property type="entry name" value="Acid_resist_chaperone_HdeD"/>
</dbReference>
<evidence type="ECO:0000313" key="2">
    <source>
        <dbReference type="EMBL" id="HIQ65156.1"/>
    </source>
</evidence>
<feature type="non-terminal residue" evidence="2">
    <location>
        <position position="1"/>
    </location>
</feature>
<dbReference type="GO" id="GO:0005886">
    <property type="term" value="C:plasma membrane"/>
    <property type="evidence" value="ECO:0007669"/>
    <property type="project" value="TreeGrafter"/>
</dbReference>
<dbReference type="PANTHER" id="PTHR34989">
    <property type="entry name" value="PROTEIN HDED"/>
    <property type="match status" value="1"/>
</dbReference>
<reference evidence="2" key="2">
    <citation type="journal article" date="2021" name="PeerJ">
        <title>Extensive microbial diversity within the chicken gut microbiome revealed by metagenomics and culture.</title>
        <authorList>
            <person name="Gilroy R."/>
            <person name="Ravi A."/>
            <person name="Getino M."/>
            <person name="Pursley I."/>
            <person name="Horton D.L."/>
            <person name="Alikhan N.F."/>
            <person name="Baker D."/>
            <person name="Gharbi K."/>
            <person name="Hall N."/>
            <person name="Watson M."/>
            <person name="Adriaenssens E.M."/>
            <person name="Foster-Nyarko E."/>
            <person name="Jarju S."/>
            <person name="Secka A."/>
            <person name="Antonio M."/>
            <person name="Oren A."/>
            <person name="Chaudhuri R.R."/>
            <person name="La Ragione R."/>
            <person name="Hildebrand F."/>
            <person name="Pallen M.J."/>
        </authorList>
    </citation>
    <scope>NUCLEOTIDE SEQUENCE</scope>
    <source>
        <strain evidence="2">CHK165-10780</strain>
    </source>
</reference>
<feature type="transmembrane region" description="Helical" evidence="1">
    <location>
        <begin position="37"/>
        <end position="56"/>
    </location>
</feature>
<sequence length="187" mass="20674">DDMEKVLNKLMIGSIIMSAVLALLGIVLLVVPDISWIVISYTLATLLIVGGIYLLFFGYKDVLGIRVFDGVTPGIISFLLGLIIFLRPIAFATLVPLILGVWFITTGAIRIRLAMSLRMVKDEMWFVTLLMALLTLACGLLLIFNPLTSILLLTQVVGIITIIYALADIIDVVIFKTKLEKFKKAFK</sequence>
<protein>
    <submittedName>
        <fullName evidence="2">DUF308 domain-containing protein</fullName>
    </submittedName>
</protein>
<organism evidence="2 3">
    <name type="scientific">Candidatus Faecenecus gallistercoris</name>
    <dbReference type="NCBI Taxonomy" id="2840793"/>
    <lineage>
        <taxon>Bacteria</taxon>
        <taxon>Bacillati</taxon>
        <taxon>Bacillota</taxon>
        <taxon>Bacillota incertae sedis</taxon>
        <taxon>Candidatus Faecenecus</taxon>
    </lineage>
</organism>
<accession>A0A9D0YZN8</accession>
<feature type="transmembrane region" description="Helical" evidence="1">
    <location>
        <begin position="125"/>
        <end position="144"/>
    </location>
</feature>
<feature type="transmembrane region" description="Helical" evidence="1">
    <location>
        <begin position="63"/>
        <end position="85"/>
    </location>
</feature>
<dbReference type="Pfam" id="PF03729">
    <property type="entry name" value="DUF308"/>
    <property type="match status" value="2"/>
</dbReference>
<name>A0A9D0YZN8_9FIRM</name>
<keyword evidence="1" id="KW-1133">Transmembrane helix</keyword>
<reference evidence="2" key="1">
    <citation type="submission" date="2020-10" db="EMBL/GenBank/DDBJ databases">
        <authorList>
            <person name="Gilroy R."/>
        </authorList>
    </citation>
    <scope>NUCLEOTIDE SEQUENCE</scope>
    <source>
        <strain evidence="2">CHK165-10780</strain>
    </source>
</reference>
<comment type="caution">
    <text evidence="2">The sequence shown here is derived from an EMBL/GenBank/DDBJ whole genome shotgun (WGS) entry which is preliminary data.</text>
</comment>
<feature type="transmembrane region" description="Helical" evidence="1">
    <location>
        <begin position="91"/>
        <end position="113"/>
    </location>
</feature>
<evidence type="ECO:0000256" key="1">
    <source>
        <dbReference type="SAM" id="Phobius"/>
    </source>
</evidence>
<keyword evidence="1" id="KW-0472">Membrane</keyword>
<evidence type="ECO:0000313" key="3">
    <source>
        <dbReference type="Proteomes" id="UP000886725"/>
    </source>
</evidence>
<keyword evidence="1" id="KW-0812">Transmembrane</keyword>
<dbReference type="AlphaFoldDB" id="A0A9D0YZN8"/>
<dbReference type="EMBL" id="DVFU01000106">
    <property type="protein sequence ID" value="HIQ65156.1"/>
    <property type="molecule type" value="Genomic_DNA"/>
</dbReference>
<gene>
    <name evidence="2" type="ORF">IAC85_05400</name>
</gene>